<feature type="transmembrane region" description="Helical" evidence="9">
    <location>
        <begin position="319"/>
        <end position="341"/>
    </location>
</feature>
<dbReference type="Pfam" id="PF00083">
    <property type="entry name" value="Sugar_tr"/>
    <property type="match status" value="1"/>
</dbReference>
<evidence type="ECO:0000313" key="12">
    <source>
        <dbReference type="Proteomes" id="UP001239445"/>
    </source>
</evidence>
<feature type="transmembrane region" description="Helical" evidence="9">
    <location>
        <begin position="130"/>
        <end position="148"/>
    </location>
</feature>
<evidence type="ECO:0000259" key="10">
    <source>
        <dbReference type="PROSITE" id="PS50850"/>
    </source>
</evidence>
<sequence>MSRNKHDNAANMSEVERAPPEGYDVQIALAVEKREREMKFSDVLEADRRVIVYALCFSGTIIMEGFGLALITLFYSYPTFQRKYGVLGDDGKYNIEVHWKALLPILAQIGSLVGVSLVPALTARLGYKKTVLIMLALGAVFMCLQFWASSVGMLAGAYFLLGIPWGTFQVISPSYASELASLQLRPILTTWNNLCWVIGQFLAAGITKAFESRTDEWGFRIPFAFGWVFSVVLGVAIFLSPESPYWHLQHGRVSAAKNTLIKFVRRGSPELAEEKCAFMQHQLEHDKKTQGAEKKSGLSDALSAYTPIFKGVDRTRTEIASITWLIQAVCGSSIIGWAPTFFQEAGMSVSDSYSINMAVPGAGALGTIASWFLMNRYSGRVIYFYGLLSMTICLLIFGFASFVKGNGSGWMAGGMLCVFTLFYDLTVGPITYALVSEIPSIRRRAATISAARGLYLAVNLVNMVINPLMVDTWKWGVKAGFFYAACCGLGAVYTFFRIPDTKGISARGLDLLFENGISPRAFNAERAAMLDNSRAIASETSLEKATTTERH</sequence>
<accession>A0AAJ0F225</accession>
<name>A0AAJ0F225_9PEZI</name>
<gene>
    <name evidence="11" type="ORF">QBC47DRAFT_309355</name>
</gene>
<feature type="transmembrane region" description="Helical" evidence="9">
    <location>
        <begin position="154"/>
        <end position="176"/>
    </location>
</feature>
<evidence type="ECO:0000256" key="8">
    <source>
        <dbReference type="RuleBase" id="RU003346"/>
    </source>
</evidence>
<dbReference type="Gene3D" id="1.20.1250.20">
    <property type="entry name" value="MFS general substrate transporter like domains"/>
    <property type="match status" value="1"/>
</dbReference>
<keyword evidence="6 9" id="KW-0472">Membrane</keyword>
<dbReference type="EMBL" id="MU839845">
    <property type="protein sequence ID" value="KAK1750642.1"/>
    <property type="molecule type" value="Genomic_DNA"/>
</dbReference>
<evidence type="ECO:0000256" key="3">
    <source>
        <dbReference type="ARBA" id="ARBA00022448"/>
    </source>
</evidence>
<proteinExistence type="inferred from homology"/>
<dbReference type="InterPro" id="IPR020846">
    <property type="entry name" value="MFS_dom"/>
</dbReference>
<keyword evidence="5 9" id="KW-1133">Transmembrane helix</keyword>
<feature type="transmembrane region" description="Helical" evidence="9">
    <location>
        <begin position="409"/>
        <end position="435"/>
    </location>
</feature>
<evidence type="ECO:0000256" key="2">
    <source>
        <dbReference type="ARBA" id="ARBA00010992"/>
    </source>
</evidence>
<dbReference type="PROSITE" id="PS00217">
    <property type="entry name" value="SUGAR_TRANSPORT_2"/>
    <property type="match status" value="1"/>
</dbReference>
<dbReference type="NCBIfam" id="TIGR00879">
    <property type="entry name" value="SP"/>
    <property type="match status" value="1"/>
</dbReference>
<comment type="subcellular location">
    <subcellularLocation>
        <location evidence="1">Membrane</location>
        <topology evidence="1">Multi-pass membrane protein</topology>
    </subcellularLocation>
</comment>
<dbReference type="Proteomes" id="UP001239445">
    <property type="component" value="Unassembled WGS sequence"/>
</dbReference>
<comment type="caution">
    <text evidence="11">The sequence shown here is derived from an EMBL/GenBank/DDBJ whole genome shotgun (WGS) entry which is preliminary data.</text>
</comment>
<protein>
    <submittedName>
        <fullName evidence="11">General substrate transporter</fullName>
    </submittedName>
</protein>
<dbReference type="GO" id="GO:0016020">
    <property type="term" value="C:membrane"/>
    <property type="evidence" value="ECO:0007669"/>
    <property type="project" value="UniProtKB-SubCell"/>
</dbReference>
<feature type="transmembrane region" description="Helical" evidence="9">
    <location>
        <begin position="219"/>
        <end position="239"/>
    </location>
</feature>
<feature type="transmembrane region" description="Helical" evidence="9">
    <location>
        <begin position="353"/>
        <end position="374"/>
    </location>
</feature>
<dbReference type="InterPro" id="IPR005829">
    <property type="entry name" value="Sugar_transporter_CS"/>
</dbReference>
<dbReference type="PANTHER" id="PTHR48022">
    <property type="entry name" value="PLASTIDIC GLUCOSE TRANSPORTER 4"/>
    <property type="match status" value="1"/>
</dbReference>
<dbReference type="PROSITE" id="PS50850">
    <property type="entry name" value="MFS"/>
    <property type="match status" value="1"/>
</dbReference>
<feature type="transmembrane region" description="Helical" evidence="9">
    <location>
        <begin position="475"/>
        <end position="496"/>
    </location>
</feature>
<evidence type="ECO:0000256" key="7">
    <source>
        <dbReference type="ARBA" id="ARBA00026248"/>
    </source>
</evidence>
<dbReference type="InterPro" id="IPR003663">
    <property type="entry name" value="Sugar/inositol_transpt"/>
</dbReference>
<evidence type="ECO:0000256" key="5">
    <source>
        <dbReference type="ARBA" id="ARBA00022989"/>
    </source>
</evidence>
<feature type="transmembrane region" description="Helical" evidence="9">
    <location>
        <begin position="447"/>
        <end position="469"/>
    </location>
</feature>
<feature type="transmembrane region" description="Helical" evidence="9">
    <location>
        <begin position="50"/>
        <end position="77"/>
    </location>
</feature>
<reference evidence="11" key="1">
    <citation type="submission" date="2023-06" db="EMBL/GenBank/DDBJ databases">
        <title>Genome-scale phylogeny and comparative genomics of the fungal order Sordariales.</title>
        <authorList>
            <consortium name="Lawrence Berkeley National Laboratory"/>
            <person name="Hensen N."/>
            <person name="Bonometti L."/>
            <person name="Westerberg I."/>
            <person name="Brannstrom I.O."/>
            <person name="Guillou S."/>
            <person name="Cros-Aarteil S."/>
            <person name="Calhoun S."/>
            <person name="Haridas S."/>
            <person name="Kuo A."/>
            <person name="Mondo S."/>
            <person name="Pangilinan J."/>
            <person name="Riley R."/>
            <person name="Labutti K."/>
            <person name="Andreopoulos B."/>
            <person name="Lipzen A."/>
            <person name="Chen C."/>
            <person name="Yanf M."/>
            <person name="Daum C."/>
            <person name="Ng V."/>
            <person name="Clum A."/>
            <person name="Steindorff A."/>
            <person name="Ohm R."/>
            <person name="Martin F."/>
            <person name="Silar P."/>
            <person name="Natvig D."/>
            <person name="Lalanne C."/>
            <person name="Gautier V."/>
            <person name="Ament-Velasquez S.L."/>
            <person name="Kruys A."/>
            <person name="Hutchinson M.I."/>
            <person name="Powell A.J."/>
            <person name="Barry K."/>
            <person name="Miller A.N."/>
            <person name="Grigoriev I.V."/>
            <person name="Debuchy R."/>
            <person name="Gladieux P."/>
            <person name="Thoren M.H."/>
            <person name="Johannesson H."/>
        </authorList>
    </citation>
    <scope>NUCLEOTIDE SEQUENCE</scope>
    <source>
        <strain evidence="11">PSN4</strain>
    </source>
</reference>
<evidence type="ECO:0000256" key="4">
    <source>
        <dbReference type="ARBA" id="ARBA00022692"/>
    </source>
</evidence>
<keyword evidence="12" id="KW-1185">Reference proteome</keyword>
<evidence type="ECO:0000256" key="6">
    <source>
        <dbReference type="ARBA" id="ARBA00023136"/>
    </source>
</evidence>
<dbReference type="FunFam" id="1.20.1250.20:FF:000078">
    <property type="entry name" value="MFS maltose transporter, putative"/>
    <property type="match status" value="1"/>
</dbReference>
<keyword evidence="3 8" id="KW-0813">Transport</keyword>
<dbReference type="GO" id="GO:0000023">
    <property type="term" value="P:maltose metabolic process"/>
    <property type="evidence" value="ECO:0007669"/>
    <property type="project" value="UniProtKB-KW"/>
</dbReference>
<evidence type="ECO:0000256" key="1">
    <source>
        <dbReference type="ARBA" id="ARBA00004141"/>
    </source>
</evidence>
<feature type="domain" description="Major facilitator superfamily (MFS) profile" evidence="10">
    <location>
        <begin position="53"/>
        <end position="502"/>
    </location>
</feature>
<evidence type="ECO:0000313" key="11">
    <source>
        <dbReference type="EMBL" id="KAK1750642.1"/>
    </source>
</evidence>
<dbReference type="PANTHER" id="PTHR48022:SF5">
    <property type="entry name" value="ALPHA-GLUCOSIDES PERMEASE MPH2-RELATED"/>
    <property type="match status" value="1"/>
</dbReference>
<organism evidence="11 12">
    <name type="scientific">Echria macrotheca</name>
    <dbReference type="NCBI Taxonomy" id="438768"/>
    <lineage>
        <taxon>Eukaryota</taxon>
        <taxon>Fungi</taxon>
        <taxon>Dikarya</taxon>
        <taxon>Ascomycota</taxon>
        <taxon>Pezizomycotina</taxon>
        <taxon>Sordariomycetes</taxon>
        <taxon>Sordariomycetidae</taxon>
        <taxon>Sordariales</taxon>
        <taxon>Schizotheciaceae</taxon>
        <taxon>Echria</taxon>
    </lineage>
</organism>
<keyword evidence="4 9" id="KW-0812">Transmembrane</keyword>
<dbReference type="InterPro" id="IPR036259">
    <property type="entry name" value="MFS_trans_sf"/>
</dbReference>
<feature type="transmembrane region" description="Helical" evidence="9">
    <location>
        <begin position="381"/>
        <end position="403"/>
    </location>
</feature>
<dbReference type="AlphaFoldDB" id="A0AAJ0F225"/>
<dbReference type="InterPro" id="IPR050360">
    <property type="entry name" value="MFS_Sugar_Transporters"/>
</dbReference>
<comment type="similarity">
    <text evidence="2 8">Belongs to the major facilitator superfamily. Sugar transporter (TC 2.A.1.1) family.</text>
</comment>
<dbReference type="GO" id="GO:0005351">
    <property type="term" value="F:carbohydrate:proton symporter activity"/>
    <property type="evidence" value="ECO:0007669"/>
    <property type="project" value="TreeGrafter"/>
</dbReference>
<dbReference type="SUPFAM" id="SSF103473">
    <property type="entry name" value="MFS general substrate transporter"/>
    <property type="match status" value="1"/>
</dbReference>
<dbReference type="InterPro" id="IPR005828">
    <property type="entry name" value="MFS_sugar_transport-like"/>
</dbReference>
<evidence type="ECO:0000256" key="9">
    <source>
        <dbReference type="SAM" id="Phobius"/>
    </source>
</evidence>
<keyword evidence="7" id="KW-0462">Maltose metabolism</keyword>
<feature type="transmembrane region" description="Helical" evidence="9">
    <location>
        <begin position="188"/>
        <end position="207"/>
    </location>
</feature>
<feature type="transmembrane region" description="Helical" evidence="9">
    <location>
        <begin position="97"/>
        <end position="118"/>
    </location>
</feature>